<feature type="binding site" evidence="4">
    <location>
        <position position="229"/>
    </location>
    <ligand>
        <name>pyridoxal 5'-phosphate</name>
        <dbReference type="ChEBI" id="CHEBI:597326"/>
    </ligand>
</feature>
<comment type="subcellular location">
    <subcellularLocation>
        <location evidence="4 5">Cytoplasm</location>
    </subcellularLocation>
</comment>
<dbReference type="InterPro" id="IPR015421">
    <property type="entry name" value="PyrdxlP-dep_Trfase_major"/>
</dbReference>
<comment type="pathway">
    <text evidence="4 5">Cofactor biosynthesis; NAD(+) biosynthesis; quinolinate from L-kynurenine: step 2/3.</text>
</comment>
<comment type="similarity">
    <text evidence="4 5">Belongs to the kynureninase family.</text>
</comment>
<evidence type="ECO:0000256" key="6">
    <source>
        <dbReference type="SAM" id="MobiDB-lite"/>
    </source>
</evidence>
<accession>A0A8K0JT00</accession>
<dbReference type="UniPathway" id="UPA00253">
    <property type="reaction ID" value="UER00329"/>
</dbReference>
<dbReference type="FunFam" id="3.40.640.10:FF:000031">
    <property type="entry name" value="Kynureninase"/>
    <property type="match status" value="1"/>
</dbReference>
<comment type="caution">
    <text evidence="8">The sequence shown here is derived from an EMBL/GenBank/DDBJ whole genome shotgun (WGS) entry which is preliminary data.</text>
</comment>
<feature type="region of interest" description="Disordered" evidence="6">
    <location>
        <begin position="361"/>
        <end position="384"/>
    </location>
</feature>
<dbReference type="GO" id="GO:0034354">
    <property type="term" value="P:'de novo' NAD+ biosynthetic process from L-tryptophan"/>
    <property type="evidence" value="ECO:0007669"/>
    <property type="project" value="UniProtKB-UniRule"/>
</dbReference>
<dbReference type="GO" id="GO:0030429">
    <property type="term" value="F:kynureninase activity"/>
    <property type="evidence" value="ECO:0007669"/>
    <property type="project" value="UniProtKB-UniRule"/>
</dbReference>
<dbReference type="InterPro" id="IPR015424">
    <property type="entry name" value="PyrdxlP-dep_Trfase"/>
</dbReference>
<dbReference type="PIRSF" id="PIRSF038800">
    <property type="entry name" value="KYNU"/>
    <property type="match status" value="1"/>
</dbReference>
<organism evidence="8 9">
    <name type="scientific">Filobasidium floriforme</name>
    <dbReference type="NCBI Taxonomy" id="5210"/>
    <lineage>
        <taxon>Eukaryota</taxon>
        <taxon>Fungi</taxon>
        <taxon>Dikarya</taxon>
        <taxon>Basidiomycota</taxon>
        <taxon>Agaricomycotina</taxon>
        <taxon>Tremellomycetes</taxon>
        <taxon>Filobasidiales</taxon>
        <taxon>Filobasidiaceae</taxon>
        <taxon>Filobasidium</taxon>
    </lineage>
</organism>
<keyword evidence="3 4" id="KW-0663">Pyridoxal phosphate</keyword>
<dbReference type="AlphaFoldDB" id="A0A8K0JT00"/>
<dbReference type="GO" id="GO:0019805">
    <property type="term" value="P:quinolinate biosynthetic process"/>
    <property type="evidence" value="ECO:0007669"/>
    <property type="project" value="UniProtKB-UniRule"/>
</dbReference>
<dbReference type="Gene3D" id="3.40.640.10">
    <property type="entry name" value="Type I PLP-dependent aspartate aminotransferase-like (Major domain)"/>
    <property type="match status" value="1"/>
</dbReference>
<feature type="binding site" evidence="4">
    <location>
        <position position="308"/>
    </location>
    <ligand>
        <name>pyridoxal 5'-phosphate</name>
        <dbReference type="ChEBI" id="CHEBI:597326"/>
    </ligand>
</feature>
<dbReference type="NCBIfam" id="TIGR01814">
    <property type="entry name" value="kynureninase"/>
    <property type="match status" value="1"/>
</dbReference>
<dbReference type="Proteomes" id="UP000812966">
    <property type="component" value="Unassembled WGS sequence"/>
</dbReference>
<comment type="cofactor">
    <cofactor evidence="4 5">
        <name>pyridoxal 5'-phosphate</name>
        <dbReference type="ChEBI" id="CHEBI:597326"/>
    </cofactor>
</comment>
<feature type="domain" description="Aminotransferase class V" evidence="7">
    <location>
        <begin position="173"/>
        <end position="366"/>
    </location>
</feature>
<dbReference type="Gene3D" id="3.90.1150.10">
    <property type="entry name" value="Aspartate Aminotransferase, domain 1"/>
    <property type="match status" value="1"/>
</dbReference>
<evidence type="ECO:0000256" key="5">
    <source>
        <dbReference type="PIRNR" id="PIRNR038800"/>
    </source>
</evidence>
<feature type="binding site" evidence="4">
    <location>
        <position position="109"/>
    </location>
    <ligand>
        <name>pyridoxal 5'-phosphate</name>
        <dbReference type="ChEBI" id="CHEBI:597326"/>
    </ligand>
</feature>
<feature type="binding site" evidence="4">
    <location>
        <position position="280"/>
    </location>
    <ligand>
        <name>pyridoxal 5'-phosphate</name>
        <dbReference type="ChEBI" id="CHEBI:597326"/>
    </ligand>
</feature>
<keyword evidence="9" id="KW-1185">Reference proteome</keyword>
<dbReference type="EC" id="3.7.1.3" evidence="4 5"/>
<feature type="modified residue" description="N6-(pyridoxal phosphate)lysine" evidence="4">
    <location>
        <position position="252"/>
    </location>
</feature>
<dbReference type="Pfam" id="PF22580">
    <property type="entry name" value="KYNU_C"/>
    <property type="match status" value="1"/>
</dbReference>
<comment type="catalytic activity">
    <reaction evidence="5">
        <text>3-hydroxy-L-kynurenine + H2O = 3-hydroxyanthranilate + L-alanine + H(+)</text>
        <dbReference type="Rhea" id="RHEA:25143"/>
        <dbReference type="ChEBI" id="CHEBI:15377"/>
        <dbReference type="ChEBI" id="CHEBI:15378"/>
        <dbReference type="ChEBI" id="CHEBI:36559"/>
        <dbReference type="ChEBI" id="CHEBI:57972"/>
        <dbReference type="ChEBI" id="CHEBI:58125"/>
        <dbReference type="EC" id="3.7.1.3"/>
    </reaction>
</comment>
<sequence length="464" mass="51734">MPFDPIEADKNDPLSWTRDEFELPLRAESGGHGEGDLIYLCGNSLGLLPKRGRQIVNEELDVWSKRAVYGHFAHPHDRPWKDIDQCVLPGLARLVGAKESEVAHTSTLTSNIHSLFISFYRPTPKRWKIVIEKGAFPSDWYAIHSHPALHSAILSPEQIENAIVPLSPRPGEDHLRTEDIVSKLAEIGDEVAVVWIGCVQYYTGQFFEVEPIARKTHEIGAYFGLDLAHAIGNVPVKLNDWGVDFAAWCTYKYLCGGPGSVAGYYIKDGLDDGGRRLAGWWGHNRQTRFHMSPEFDPIPGAGGYQHSNPPVFSSLPLIATLEIIDKAGGIDVLREKSERLTGYFWDLLTSSKWYRGIASPDRQERHEQQVAQATSSGLPADERSKGFKILTPSDPAQRGCQLSLLVLPQGSGNMDKVFQAMVERGVVGDERRPDVMRLSAVPLYNRFVDAKRAAEELERAFEGL</sequence>
<evidence type="ECO:0000313" key="9">
    <source>
        <dbReference type="Proteomes" id="UP000812966"/>
    </source>
</evidence>
<dbReference type="GO" id="GO:0005737">
    <property type="term" value="C:cytoplasm"/>
    <property type="evidence" value="ECO:0007669"/>
    <property type="project" value="UniProtKB-SubCell"/>
</dbReference>
<dbReference type="PANTHER" id="PTHR14084:SF0">
    <property type="entry name" value="KYNURENINASE"/>
    <property type="match status" value="1"/>
</dbReference>
<comment type="catalytic activity">
    <reaction evidence="4 5">
        <text>L-kynurenine + H2O = anthranilate + L-alanine + H(+)</text>
        <dbReference type="Rhea" id="RHEA:16813"/>
        <dbReference type="ChEBI" id="CHEBI:15377"/>
        <dbReference type="ChEBI" id="CHEBI:15378"/>
        <dbReference type="ChEBI" id="CHEBI:16567"/>
        <dbReference type="ChEBI" id="CHEBI:57959"/>
        <dbReference type="ChEBI" id="CHEBI:57972"/>
        <dbReference type="EC" id="3.7.1.3"/>
    </reaction>
</comment>
<dbReference type="UniPathway" id="UPA00334">
    <property type="reaction ID" value="UER00455"/>
</dbReference>
<feature type="binding site" evidence="4">
    <location>
        <position position="226"/>
    </location>
    <ligand>
        <name>pyridoxal 5'-phosphate</name>
        <dbReference type="ChEBI" id="CHEBI:597326"/>
    </ligand>
</feature>
<dbReference type="GO" id="GO:0019441">
    <property type="term" value="P:L-tryptophan catabolic process to kynurenine"/>
    <property type="evidence" value="ECO:0007669"/>
    <property type="project" value="TreeGrafter"/>
</dbReference>
<comment type="caution">
    <text evidence="4">Lacks conserved residue(s) required for the propagation of feature annotation.</text>
</comment>
<dbReference type="HAMAP" id="MF_01970">
    <property type="entry name" value="Kynureninase"/>
    <property type="match status" value="1"/>
</dbReference>
<dbReference type="InterPro" id="IPR015422">
    <property type="entry name" value="PyrdxlP-dep_Trfase_small"/>
</dbReference>
<comment type="subunit">
    <text evidence="4 5">Homodimer.</text>
</comment>
<evidence type="ECO:0000256" key="4">
    <source>
        <dbReference type="HAMAP-Rule" id="MF_03017"/>
    </source>
</evidence>
<evidence type="ECO:0000256" key="2">
    <source>
        <dbReference type="ARBA" id="ARBA00022801"/>
    </source>
</evidence>
<comment type="pathway">
    <text evidence="4 5">Amino-acid degradation; L-kynurenine degradation; L-alanine and anthranilate from L-kynurenine: step 1/1.</text>
</comment>
<protein>
    <recommendedName>
        <fullName evidence="4 5">Kynureninase</fullName>
        <ecNumber evidence="4 5">3.7.1.3</ecNumber>
    </recommendedName>
    <alternativeName>
        <fullName evidence="4">Biosynthesis of nicotinic acid protein 5</fullName>
    </alternativeName>
    <alternativeName>
        <fullName evidence="4">L-kynurenine hydrolase</fullName>
    </alternativeName>
</protein>
<evidence type="ECO:0000259" key="7">
    <source>
        <dbReference type="Pfam" id="PF00266"/>
    </source>
</evidence>
<dbReference type="InterPro" id="IPR010111">
    <property type="entry name" value="Kynureninase"/>
</dbReference>
<proteinExistence type="inferred from homology"/>
<comment type="function">
    <text evidence="4 5">Catalyzes the cleavage of L-kynurenine (L-Kyn) and L-3-hydroxykynurenine (L-3OHKyn) into anthranilic acid (AA) and 3-hydroxyanthranilic acid (3-OHAA), respectively.</text>
</comment>
<keyword evidence="2 4" id="KW-0378">Hydrolase</keyword>
<gene>
    <name evidence="4" type="primary">BNA5</name>
    <name evidence="8" type="ORF">FFLO_00036</name>
</gene>
<feature type="binding site" evidence="4">
    <location>
        <begin position="136"/>
        <end position="139"/>
    </location>
    <ligand>
        <name>pyridoxal 5'-phosphate</name>
        <dbReference type="ChEBI" id="CHEBI:597326"/>
    </ligand>
</feature>
<dbReference type="EMBL" id="JABELV010000001">
    <property type="protein sequence ID" value="KAG7580065.1"/>
    <property type="molecule type" value="Genomic_DNA"/>
</dbReference>
<feature type="binding site" evidence="4">
    <location>
        <position position="251"/>
    </location>
    <ligand>
        <name>pyridoxal 5'-phosphate</name>
        <dbReference type="ChEBI" id="CHEBI:597326"/>
    </ligand>
</feature>
<dbReference type="GO" id="GO:0097053">
    <property type="term" value="P:L-kynurenine catabolic process"/>
    <property type="evidence" value="ECO:0007669"/>
    <property type="project" value="UniProtKB-UniRule"/>
</dbReference>
<name>A0A8K0JT00_9TREE</name>
<reference evidence="8" key="1">
    <citation type="submission" date="2020-04" db="EMBL/GenBank/DDBJ databases">
        <title>Analysis of mating type loci in Filobasidium floriforme.</title>
        <authorList>
            <person name="Nowrousian M."/>
        </authorList>
    </citation>
    <scope>NUCLEOTIDE SEQUENCE</scope>
    <source>
        <strain evidence="8">CBS 6242</strain>
    </source>
</reference>
<dbReference type="GO" id="GO:0030170">
    <property type="term" value="F:pyridoxal phosphate binding"/>
    <property type="evidence" value="ECO:0007669"/>
    <property type="project" value="UniProtKB-UniRule"/>
</dbReference>
<evidence type="ECO:0000256" key="3">
    <source>
        <dbReference type="ARBA" id="ARBA00022898"/>
    </source>
</evidence>
<evidence type="ECO:0000256" key="1">
    <source>
        <dbReference type="ARBA" id="ARBA00022642"/>
    </source>
</evidence>
<keyword evidence="1 4" id="KW-0662">Pyridine nucleotide biosynthesis</keyword>
<dbReference type="GO" id="GO:0043420">
    <property type="term" value="P:anthranilate metabolic process"/>
    <property type="evidence" value="ECO:0007669"/>
    <property type="project" value="UniProtKB-UniRule"/>
</dbReference>
<dbReference type="PANTHER" id="PTHR14084">
    <property type="entry name" value="KYNURENINASE"/>
    <property type="match status" value="1"/>
</dbReference>
<dbReference type="Pfam" id="PF00266">
    <property type="entry name" value="Aminotran_5"/>
    <property type="match status" value="1"/>
</dbReference>
<feature type="binding site" evidence="4">
    <location>
        <position position="108"/>
    </location>
    <ligand>
        <name>pyridoxal 5'-phosphate</name>
        <dbReference type="ChEBI" id="CHEBI:597326"/>
    </ligand>
</feature>
<dbReference type="InterPro" id="IPR000192">
    <property type="entry name" value="Aminotrans_V_dom"/>
</dbReference>
<keyword evidence="4 5" id="KW-0963">Cytoplasm</keyword>
<evidence type="ECO:0000313" key="8">
    <source>
        <dbReference type="EMBL" id="KAG7580065.1"/>
    </source>
</evidence>
<dbReference type="SUPFAM" id="SSF53383">
    <property type="entry name" value="PLP-dependent transferases"/>
    <property type="match status" value="1"/>
</dbReference>